<gene>
    <name evidence="2" type="ORF">GCM10022419_026930</name>
</gene>
<evidence type="ECO:0000313" key="3">
    <source>
        <dbReference type="Proteomes" id="UP001500630"/>
    </source>
</evidence>
<sequence>MADEELLRLFASSACEPEPDEVLVRTGFANLWRGPEAVGGHLYLTSSRLVFRSHAVNIQTGMWIWPLASVTSLEPVNSLRVIPNGLELALSDGDRVRLVVNRRGAWIDAIQRART</sequence>
<dbReference type="Pfam" id="PF02893">
    <property type="entry name" value="GRAM"/>
    <property type="match status" value="1"/>
</dbReference>
<accession>A0ABP6W825</accession>
<dbReference type="RefSeq" id="WP_345561575.1">
    <property type="nucleotide sequence ID" value="NZ_BAABDQ010000004.1"/>
</dbReference>
<dbReference type="Gene3D" id="2.30.29.30">
    <property type="entry name" value="Pleckstrin-homology domain (PH domain)/Phosphotyrosine-binding domain (PTB)"/>
    <property type="match status" value="1"/>
</dbReference>
<protein>
    <recommendedName>
        <fullName evidence="1">GRAM domain-containing protein</fullName>
    </recommendedName>
</protein>
<reference evidence="3" key="1">
    <citation type="journal article" date="2019" name="Int. J. Syst. Evol. Microbiol.">
        <title>The Global Catalogue of Microorganisms (GCM) 10K type strain sequencing project: providing services to taxonomists for standard genome sequencing and annotation.</title>
        <authorList>
            <consortium name="The Broad Institute Genomics Platform"/>
            <consortium name="The Broad Institute Genome Sequencing Center for Infectious Disease"/>
            <person name="Wu L."/>
            <person name="Ma J."/>
        </authorList>
    </citation>
    <scope>NUCLEOTIDE SEQUENCE [LARGE SCALE GENOMIC DNA]</scope>
    <source>
        <strain evidence="3">JCM 17326</strain>
    </source>
</reference>
<keyword evidence="3" id="KW-1185">Reference proteome</keyword>
<evidence type="ECO:0000259" key="1">
    <source>
        <dbReference type="Pfam" id="PF02893"/>
    </source>
</evidence>
<organism evidence="2 3">
    <name type="scientific">Nonomuraea rosea</name>
    <dbReference type="NCBI Taxonomy" id="638574"/>
    <lineage>
        <taxon>Bacteria</taxon>
        <taxon>Bacillati</taxon>
        <taxon>Actinomycetota</taxon>
        <taxon>Actinomycetes</taxon>
        <taxon>Streptosporangiales</taxon>
        <taxon>Streptosporangiaceae</taxon>
        <taxon>Nonomuraea</taxon>
    </lineage>
</organism>
<comment type="caution">
    <text evidence="2">The sequence shown here is derived from an EMBL/GenBank/DDBJ whole genome shotgun (WGS) entry which is preliminary data.</text>
</comment>
<evidence type="ECO:0000313" key="2">
    <source>
        <dbReference type="EMBL" id="GAA3545307.1"/>
    </source>
</evidence>
<dbReference type="InterPro" id="IPR011993">
    <property type="entry name" value="PH-like_dom_sf"/>
</dbReference>
<dbReference type="InterPro" id="IPR004182">
    <property type="entry name" value="GRAM"/>
</dbReference>
<feature type="domain" description="GRAM" evidence="1">
    <location>
        <begin position="18"/>
        <end position="94"/>
    </location>
</feature>
<dbReference type="EMBL" id="BAABDQ010000004">
    <property type="protein sequence ID" value="GAA3545307.1"/>
    <property type="molecule type" value="Genomic_DNA"/>
</dbReference>
<proteinExistence type="predicted"/>
<dbReference type="Proteomes" id="UP001500630">
    <property type="component" value="Unassembled WGS sequence"/>
</dbReference>
<name>A0ABP6W825_9ACTN</name>